<feature type="signal peptide" evidence="3">
    <location>
        <begin position="1"/>
        <end position="21"/>
    </location>
</feature>
<dbReference type="PANTHER" id="PTHR30535:SF34">
    <property type="entry name" value="MOLYBDATE-BINDING PROTEIN MOLA"/>
    <property type="match status" value="1"/>
</dbReference>
<dbReference type="AlphaFoldDB" id="A0A3G6J4P4"/>
<dbReference type="Pfam" id="PF01497">
    <property type="entry name" value="Peripla_BP_2"/>
    <property type="match status" value="1"/>
</dbReference>
<evidence type="ECO:0000256" key="1">
    <source>
        <dbReference type="ARBA" id="ARBA00008814"/>
    </source>
</evidence>
<evidence type="ECO:0000259" key="4">
    <source>
        <dbReference type="PROSITE" id="PS50983"/>
    </source>
</evidence>
<dbReference type="PANTHER" id="PTHR30535">
    <property type="entry name" value="VITAMIN B12-BINDING PROTEIN"/>
    <property type="match status" value="1"/>
</dbReference>
<dbReference type="SUPFAM" id="SSF53807">
    <property type="entry name" value="Helical backbone' metal receptor"/>
    <property type="match status" value="1"/>
</dbReference>
<dbReference type="EMBL" id="CP033896">
    <property type="protein sequence ID" value="AZA12703.1"/>
    <property type="molecule type" value="Genomic_DNA"/>
</dbReference>
<evidence type="ECO:0000256" key="2">
    <source>
        <dbReference type="SAM" id="MobiDB-lite"/>
    </source>
</evidence>
<gene>
    <name evidence="5" type="ORF">CCHOA_01375</name>
</gene>
<dbReference type="PROSITE" id="PS50983">
    <property type="entry name" value="FE_B12_PBP"/>
    <property type="match status" value="1"/>
</dbReference>
<dbReference type="InterPro" id="IPR002491">
    <property type="entry name" value="ABC_transptr_periplasmic_BD"/>
</dbReference>
<dbReference type="PROSITE" id="PS51257">
    <property type="entry name" value="PROKAR_LIPOPROTEIN"/>
    <property type="match status" value="1"/>
</dbReference>
<sequence precursor="true">MSLSLLRRTTAVLAGAGLALAGCSGAEESTSSASSTSSTSSSVSATSTTTSQSSEGITVTDIVGRTVTLDKLPERIILGEGRGVFATGILDKTDPLEHIVAIGSDLKANVPDYYTHFVNQFPEVESLPEIGHIAKGDVTVENLVSLNPDVILFTKDQYDAAQTTGLDKQIDDAGLTYIVTDFRQHPLENTTRSMEIFGAVFGHENEAAAFNKEWQQTVDSIKAKATPDGKSVFVWRAAGVSDCCGTWNNSNISELVNAAGGKNIGDSILDGESGAVTPEKVIEQNPEVIIATGGDWSAKKDKEGNPVGYIALGYDISADQAQASVNAGPDLQPGFDTLQAVQTGDFHAMWHQFYNSPFNYVALLQIAKWVNPEAFADIDVAAAWKASQDTYSPVSAAGTFFSTAEAK</sequence>
<feature type="compositionally biased region" description="Low complexity" evidence="2">
    <location>
        <begin position="29"/>
        <end position="54"/>
    </location>
</feature>
<dbReference type="Gene3D" id="3.40.50.1980">
    <property type="entry name" value="Nitrogenase molybdenum iron protein domain"/>
    <property type="match status" value="2"/>
</dbReference>
<comment type="similarity">
    <text evidence="1">Belongs to the bacterial solute-binding protein 8 family.</text>
</comment>
<dbReference type="KEGG" id="ccho:CCHOA_01375"/>
<evidence type="ECO:0000256" key="3">
    <source>
        <dbReference type="SAM" id="SignalP"/>
    </source>
</evidence>
<feature type="domain" description="Fe/B12 periplasmic-binding" evidence="4">
    <location>
        <begin position="65"/>
        <end position="378"/>
    </location>
</feature>
<name>A0A3G6J4P4_9CORY</name>
<evidence type="ECO:0000313" key="5">
    <source>
        <dbReference type="EMBL" id="AZA12703.1"/>
    </source>
</evidence>
<reference evidence="5 6" key="1">
    <citation type="submission" date="2018-11" db="EMBL/GenBank/DDBJ databases">
        <authorList>
            <person name="Kleinhagauer T."/>
            <person name="Glaeser S.P."/>
            <person name="Spergser J."/>
            <person name="Ruckert C."/>
            <person name="Kaempfer P."/>
            <person name="Busse H.-J."/>
        </authorList>
    </citation>
    <scope>NUCLEOTIDE SEQUENCE [LARGE SCALE GENOMIC DNA]</scope>
    <source>
        <strain evidence="5 6">200CH</strain>
    </source>
</reference>
<accession>A0A3G6J4P4</accession>
<protein>
    <submittedName>
        <fullName evidence="5">Corrinoid ABC transporter substrate-binding protein</fullName>
    </submittedName>
</protein>
<proteinExistence type="inferred from homology"/>
<organism evidence="5 6">
    <name type="scientific">Corynebacterium choanae</name>
    <dbReference type="NCBI Taxonomy" id="1862358"/>
    <lineage>
        <taxon>Bacteria</taxon>
        <taxon>Bacillati</taxon>
        <taxon>Actinomycetota</taxon>
        <taxon>Actinomycetes</taxon>
        <taxon>Mycobacteriales</taxon>
        <taxon>Corynebacteriaceae</taxon>
        <taxon>Corynebacterium</taxon>
    </lineage>
</organism>
<keyword evidence="3" id="KW-0732">Signal</keyword>
<feature type="chain" id="PRO_5038421520" evidence="3">
    <location>
        <begin position="22"/>
        <end position="407"/>
    </location>
</feature>
<dbReference type="OrthoDB" id="9775594at2"/>
<dbReference type="Proteomes" id="UP000269019">
    <property type="component" value="Chromosome"/>
</dbReference>
<keyword evidence="6" id="KW-1185">Reference proteome</keyword>
<dbReference type="RefSeq" id="WP_123925954.1">
    <property type="nucleotide sequence ID" value="NZ_CP033896.1"/>
</dbReference>
<feature type="region of interest" description="Disordered" evidence="2">
    <location>
        <begin position="28"/>
        <end position="56"/>
    </location>
</feature>
<dbReference type="InterPro" id="IPR050902">
    <property type="entry name" value="ABC_Transporter_SBP"/>
</dbReference>
<evidence type="ECO:0000313" key="6">
    <source>
        <dbReference type="Proteomes" id="UP000269019"/>
    </source>
</evidence>